<accession>A0A915I6G0</accession>
<name>A0A915I6G0_ROMCU</name>
<evidence type="ECO:0000313" key="2">
    <source>
        <dbReference type="WBParaSite" id="nRc.2.0.1.t09445-RA"/>
    </source>
</evidence>
<sequence>MSCCKAVMTLKVITTDVSNNNTTCCCSYVKTARFNPIMRIQKGNAQRPSLMPSDEIWQLQLEMARLTAHISKLIAQQQSPAPGNPRPLAQPSVQVQNISGHPSGAHLQMCSFHGHCTYKEVNCQAQRPNSPHPSNPVAANAGHCYFC</sequence>
<dbReference type="Proteomes" id="UP000887565">
    <property type="component" value="Unplaced"/>
</dbReference>
<dbReference type="AlphaFoldDB" id="A0A915I6G0"/>
<reference evidence="2" key="1">
    <citation type="submission" date="2022-11" db="UniProtKB">
        <authorList>
            <consortium name="WormBaseParasite"/>
        </authorList>
    </citation>
    <scope>IDENTIFICATION</scope>
</reference>
<dbReference type="WBParaSite" id="nRc.2.0.1.t09445-RA">
    <property type="protein sequence ID" value="nRc.2.0.1.t09445-RA"/>
    <property type="gene ID" value="nRc.2.0.1.g09445"/>
</dbReference>
<keyword evidence="1" id="KW-1185">Reference proteome</keyword>
<evidence type="ECO:0000313" key="1">
    <source>
        <dbReference type="Proteomes" id="UP000887565"/>
    </source>
</evidence>
<protein>
    <submittedName>
        <fullName evidence="2">Uncharacterized protein</fullName>
    </submittedName>
</protein>
<organism evidence="1 2">
    <name type="scientific">Romanomermis culicivorax</name>
    <name type="common">Nematode worm</name>
    <dbReference type="NCBI Taxonomy" id="13658"/>
    <lineage>
        <taxon>Eukaryota</taxon>
        <taxon>Metazoa</taxon>
        <taxon>Ecdysozoa</taxon>
        <taxon>Nematoda</taxon>
        <taxon>Enoplea</taxon>
        <taxon>Dorylaimia</taxon>
        <taxon>Mermithida</taxon>
        <taxon>Mermithoidea</taxon>
        <taxon>Mermithidae</taxon>
        <taxon>Romanomermis</taxon>
    </lineage>
</organism>
<proteinExistence type="predicted"/>